<sequence>MNNFGSYFTVRQFVFSVRNFCLAQKDFTFRRMEIFLGQIRFLSKKGGIPFGVMAIQKGVFAVLCLQ</sequence>
<reference evidence="1 2" key="1">
    <citation type="submission" date="2013-08" db="EMBL/GenBank/DDBJ databases">
        <authorList>
            <person name="Weinstock G."/>
            <person name="Sodergren E."/>
            <person name="Wylie T."/>
            <person name="Fulton L."/>
            <person name="Fulton R."/>
            <person name="Fronick C."/>
            <person name="O'Laughlin M."/>
            <person name="Godfrey J."/>
            <person name="Miner T."/>
            <person name="Herter B."/>
            <person name="Appelbaum E."/>
            <person name="Cordes M."/>
            <person name="Lek S."/>
            <person name="Wollam A."/>
            <person name="Pepin K.H."/>
            <person name="Palsikar V.B."/>
            <person name="Mitreva M."/>
            <person name="Wilson R.K."/>
        </authorList>
    </citation>
    <scope>NUCLEOTIDE SEQUENCE [LARGE SCALE GENOMIC DNA]</scope>
    <source>
        <strain evidence="1 2">F0041</strain>
    </source>
</reference>
<protein>
    <submittedName>
        <fullName evidence="1">Uncharacterized protein</fullName>
    </submittedName>
</protein>
<gene>
    <name evidence="1" type="ORF">HMPREF1981_02718</name>
</gene>
<dbReference type="AlphaFoldDB" id="U2CDD2"/>
<name>U2CDD2_9BACE</name>
<dbReference type="HOGENOM" id="CLU_2822213_0_0_10"/>
<proteinExistence type="predicted"/>
<dbReference type="Proteomes" id="UP000016496">
    <property type="component" value="Unassembled WGS sequence"/>
</dbReference>
<dbReference type="EMBL" id="AWSV01000144">
    <property type="protein sequence ID" value="ERI82028.1"/>
    <property type="molecule type" value="Genomic_DNA"/>
</dbReference>
<evidence type="ECO:0000313" key="2">
    <source>
        <dbReference type="Proteomes" id="UP000016496"/>
    </source>
</evidence>
<evidence type="ECO:0000313" key="1">
    <source>
        <dbReference type="EMBL" id="ERI82028.1"/>
    </source>
</evidence>
<comment type="caution">
    <text evidence="1">The sequence shown here is derived from an EMBL/GenBank/DDBJ whole genome shotgun (WGS) entry which is preliminary data.</text>
</comment>
<organism evidence="1 2">
    <name type="scientific">Bacteroides pyogenes F0041</name>
    <dbReference type="NCBI Taxonomy" id="1321819"/>
    <lineage>
        <taxon>Bacteria</taxon>
        <taxon>Pseudomonadati</taxon>
        <taxon>Bacteroidota</taxon>
        <taxon>Bacteroidia</taxon>
        <taxon>Bacteroidales</taxon>
        <taxon>Bacteroidaceae</taxon>
        <taxon>Bacteroides</taxon>
    </lineage>
</organism>
<accession>U2CDD2</accession>